<accession>A0A830H566</accession>
<organism evidence="1 2">
    <name type="scientific">Pycnococcus provasolii</name>
    <dbReference type="NCBI Taxonomy" id="41880"/>
    <lineage>
        <taxon>Eukaryota</taxon>
        <taxon>Viridiplantae</taxon>
        <taxon>Chlorophyta</taxon>
        <taxon>Pseudoscourfieldiophyceae</taxon>
        <taxon>Pseudoscourfieldiales</taxon>
        <taxon>Pycnococcaceae</taxon>
        <taxon>Pycnococcus</taxon>
    </lineage>
</organism>
<proteinExistence type="predicted"/>
<dbReference type="Proteomes" id="UP000660262">
    <property type="component" value="Unassembled WGS sequence"/>
</dbReference>
<dbReference type="EMBL" id="BNJQ01000002">
    <property type="protein sequence ID" value="GHP01758.1"/>
    <property type="molecule type" value="Genomic_DNA"/>
</dbReference>
<protein>
    <submittedName>
        <fullName evidence="1">Uncharacterized protein</fullName>
    </submittedName>
</protein>
<comment type="caution">
    <text evidence="1">The sequence shown here is derived from an EMBL/GenBank/DDBJ whole genome shotgun (WGS) entry which is preliminary data.</text>
</comment>
<name>A0A830H566_9CHLO</name>
<dbReference type="AlphaFoldDB" id="A0A830H566"/>
<sequence>MEYNCSGVIVPSTVYEAVKRGCTRDCSFYGADTHTFMCGTMLISADEHAVVLGGSTQYCLCGVVEMSGWASSSFVGGALTLRGGSSSGESEMSRGGDVELAAGMSARGVGGSGLVSSGFSETGTSRTVLVASGQSYAGASTGGAGGDIRVATGSGDTGDGGSVVVSAGDTSAASYASGDVRLGLVFLRGWRADASRRLELGRVRDEPRQRRGACSAISSRAAWAAAGL</sequence>
<reference evidence="1" key="1">
    <citation type="submission" date="2020-10" db="EMBL/GenBank/DDBJ databases">
        <title>Unveiling of a novel bifunctional photoreceptor, Dualchrome1, isolated from a cosmopolitan green alga.</title>
        <authorList>
            <person name="Suzuki S."/>
            <person name="Kawachi M."/>
        </authorList>
    </citation>
    <scope>NUCLEOTIDE SEQUENCE</scope>
    <source>
        <strain evidence="1">NIES 2893</strain>
    </source>
</reference>
<evidence type="ECO:0000313" key="2">
    <source>
        <dbReference type="Proteomes" id="UP000660262"/>
    </source>
</evidence>
<gene>
    <name evidence="1" type="ORF">PPROV_000051500</name>
</gene>
<keyword evidence="2" id="KW-1185">Reference proteome</keyword>
<evidence type="ECO:0000313" key="1">
    <source>
        <dbReference type="EMBL" id="GHP01758.1"/>
    </source>
</evidence>